<reference evidence="3 4" key="1">
    <citation type="submission" date="2023-05" db="EMBL/GenBank/DDBJ databases">
        <title>B98-5 Cell Line De Novo Hybrid Assembly: An Optical Mapping Approach.</title>
        <authorList>
            <person name="Kananen K."/>
            <person name="Auerbach J.A."/>
            <person name="Kautto E."/>
            <person name="Blachly J.S."/>
        </authorList>
    </citation>
    <scope>NUCLEOTIDE SEQUENCE [LARGE SCALE GENOMIC DNA]</scope>
    <source>
        <strain evidence="3">B95-8</strain>
        <tissue evidence="3">Cell line</tissue>
    </source>
</reference>
<evidence type="ECO:0000313" key="3">
    <source>
        <dbReference type="EMBL" id="KAK2091600.1"/>
    </source>
</evidence>
<accession>A0ABQ9U4C1</accession>
<evidence type="ECO:0000313" key="4">
    <source>
        <dbReference type="Proteomes" id="UP001266305"/>
    </source>
</evidence>
<keyword evidence="2" id="KW-0732">Signal</keyword>
<keyword evidence="3" id="KW-0482">Metalloprotease</keyword>
<dbReference type="GO" id="GO:0008237">
    <property type="term" value="F:metallopeptidase activity"/>
    <property type="evidence" value="ECO:0007669"/>
    <property type="project" value="UniProtKB-KW"/>
</dbReference>
<comment type="caution">
    <text evidence="3">The sequence shown here is derived from an EMBL/GenBank/DDBJ whole genome shotgun (WGS) entry which is preliminary data.</text>
</comment>
<organism evidence="3 4">
    <name type="scientific">Saguinus oedipus</name>
    <name type="common">Cotton-top tamarin</name>
    <name type="synonym">Oedipomidas oedipus</name>
    <dbReference type="NCBI Taxonomy" id="9490"/>
    <lineage>
        <taxon>Eukaryota</taxon>
        <taxon>Metazoa</taxon>
        <taxon>Chordata</taxon>
        <taxon>Craniata</taxon>
        <taxon>Vertebrata</taxon>
        <taxon>Euteleostomi</taxon>
        <taxon>Mammalia</taxon>
        <taxon>Eutheria</taxon>
        <taxon>Euarchontoglires</taxon>
        <taxon>Primates</taxon>
        <taxon>Haplorrhini</taxon>
        <taxon>Platyrrhini</taxon>
        <taxon>Cebidae</taxon>
        <taxon>Callitrichinae</taxon>
        <taxon>Saguinus</taxon>
    </lineage>
</organism>
<feature type="signal peptide" evidence="2">
    <location>
        <begin position="1"/>
        <end position="20"/>
    </location>
</feature>
<gene>
    <name evidence="3" type="primary">ADAMTS9_1</name>
    <name evidence="3" type="ORF">P7K49_030884</name>
</gene>
<evidence type="ECO:0000256" key="1">
    <source>
        <dbReference type="SAM" id="MobiDB-lite"/>
    </source>
</evidence>
<feature type="region of interest" description="Disordered" evidence="1">
    <location>
        <begin position="30"/>
        <end position="58"/>
    </location>
</feature>
<keyword evidence="3" id="KW-0378">Hydrolase</keyword>
<name>A0ABQ9U4C1_SAGOE</name>
<keyword evidence="3" id="KW-0645">Protease</keyword>
<proteinExistence type="predicted"/>
<dbReference type="Proteomes" id="UP001266305">
    <property type="component" value="Unassembled WGS sequence"/>
</dbReference>
<protein>
    <submittedName>
        <fullName evidence="3">A disintegrin and metalloproteinase with thrombospondin motifs 9</fullName>
    </submittedName>
</protein>
<feature type="non-terminal residue" evidence="3">
    <location>
        <position position="1"/>
    </location>
</feature>
<dbReference type="EMBL" id="JASSZA010000016">
    <property type="protein sequence ID" value="KAK2091600.1"/>
    <property type="molecule type" value="Genomic_DNA"/>
</dbReference>
<feature type="chain" id="PRO_5047166949" evidence="2">
    <location>
        <begin position="21"/>
        <end position="58"/>
    </location>
</feature>
<sequence length="58" mass="6171">STMQFVSWATLLTLLLRDLAEMGSPDAAAAVRKDRLHPRQGNEAPALASAPGTLPPCR</sequence>
<keyword evidence="4" id="KW-1185">Reference proteome</keyword>
<evidence type="ECO:0000256" key="2">
    <source>
        <dbReference type="SAM" id="SignalP"/>
    </source>
</evidence>